<protein>
    <recommendedName>
        <fullName evidence="3">Thiol-disulfide oxidoreductase DCC</fullName>
    </recommendedName>
</protein>
<dbReference type="OrthoDB" id="410458at2759"/>
<dbReference type="InterPro" id="IPR052927">
    <property type="entry name" value="DCC_oxidoreductase"/>
</dbReference>
<dbReference type="InterPro" id="IPR007263">
    <property type="entry name" value="DCC1-like"/>
</dbReference>
<dbReference type="EMBL" id="BRYA01000621">
    <property type="protein sequence ID" value="GMI26035.1"/>
    <property type="molecule type" value="Genomic_DNA"/>
</dbReference>
<keyword evidence="2" id="KW-1185">Reference proteome</keyword>
<name>A0A9W7FZP3_9STRA</name>
<dbReference type="GO" id="GO:0015035">
    <property type="term" value="F:protein-disulfide reductase activity"/>
    <property type="evidence" value="ECO:0007669"/>
    <property type="project" value="InterPro"/>
</dbReference>
<sequence length="187" mass="20626">MLGLGVRCTANSFILSSKHNTRPTRIGFSTLYSTSTSISTSTSTQPSSYDNVILYDGVCNFCNAWVDILLQVDTKKVFRFAALQSATGMKCLEGVGKERDDISSVMLIKESRDGSLKGYQKSDCIVEVVKELGIPGTGFVASVISSAMPRRVKDGLYNTVARNRYNFMGKRTTFERINAEDGRFLND</sequence>
<reference evidence="2" key="1">
    <citation type="journal article" date="2023" name="Commun. Biol.">
        <title>Genome analysis of Parmales, the sister group of diatoms, reveals the evolutionary specialization of diatoms from phago-mixotrophs to photoautotrophs.</title>
        <authorList>
            <person name="Ban H."/>
            <person name="Sato S."/>
            <person name="Yoshikawa S."/>
            <person name="Yamada K."/>
            <person name="Nakamura Y."/>
            <person name="Ichinomiya M."/>
            <person name="Sato N."/>
            <person name="Blanc-Mathieu R."/>
            <person name="Endo H."/>
            <person name="Kuwata A."/>
            <person name="Ogata H."/>
        </authorList>
    </citation>
    <scope>NUCLEOTIDE SEQUENCE [LARGE SCALE GENOMIC DNA]</scope>
</reference>
<accession>A0A9W7FZP3</accession>
<dbReference type="AlphaFoldDB" id="A0A9W7FZP3"/>
<dbReference type="Proteomes" id="UP001165065">
    <property type="component" value="Unassembled WGS sequence"/>
</dbReference>
<evidence type="ECO:0000313" key="2">
    <source>
        <dbReference type="Proteomes" id="UP001165065"/>
    </source>
</evidence>
<dbReference type="PANTHER" id="PTHR33639">
    <property type="entry name" value="THIOL-DISULFIDE OXIDOREDUCTASE DCC"/>
    <property type="match status" value="1"/>
</dbReference>
<dbReference type="PANTHER" id="PTHR33639:SF2">
    <property type="entry name" value="DUF393 DOMAIN-CONTAINING PROTEIN"/>
    <property type="match status" value="1"/>
</dbReference>
<proteinExistence type="predicted"/>
<gene>
    <name evidence="1" type="ORF">TrCOL_g4615</name>
</gene>
<dbReference type="Pfam" id="PF04134">
    <property type="entry name" value="DCC1-like"/>
    <property type="match status" value="1"/>
</dbReference>
<evidence type="ECO:0008006" key="3">
    <source>
        <dbReference type="Google" id="ProtNLM"/>
    </source>
</evidence>
<evidence type="ECO:0000313" key="1">
    <source>
        <dbReference type="EMBL" id="GMI26035.1"/>
    </source>
</evidence>
<organism evidence="1 2">
    <name type="scientific">Triparma columacea</name>
    <dbReference type="NCBI Taxonomy" id="722753"/>
    <lineage>
        <taxon>Eukaryota</taxon>
        <taxon>Sar</taxon>
        <taxon>Stramenopiles</taxon>
        <taxon>Ochrophyta</taxon>
        <taxon>Bolidophyceae</taxon>
        <taxon>Parmales</taxon>
        <taxon>Triparmaceae</taxon>
        <taxon>Triparma</taxon>
    </lineage>
</organism>
<comment type="caution">
    <text evidence="1">The sequence shown here is derived from an EMBL/GenBank/DDBJ whole genome shotgun (WGS) entry which is preliminary data.</text>
</comment>